<proteinExistence type="predicted"/>
<organism evidence="1 2">
    <name type="scientific">Parasponia andersonii</name>
    <name type="common">Sponia andersonii</name>
    <dbReference type="NCBI Taxonomy" id="3476"/>
    <lineage>
        <taxon>Eukaryota</taxon>
        <taxon>Viridiplantae</taxon>
        <taxon>Streptophyta</taxon>
        <taxon>Embryophyta</taxon>
        <taxon>Tracheophyta</taxon>
        <taxon>Spermatophyta</taxon>
        <taxon>Magnoliopsida</taxon>
        <taxon>eudicotyledons</taxon>
        <taxon>Gunneridae</taxon>
        <taxon>Pentapetalae</taxon>
        <taxon>rosids</taxon>
        <taxon>fabids</taxon>
        <taxon>Rosales</taxon>
        <taxon>Cannabaceae</taxon>
        <taxon>Parasponia</taxon>
    </lineage>
</organism>
<name>A0A2P5ALS7_PARAD</name>
<comment type="caution">
    <text evidence="1">The sequence shown here is derived from an EMBL/GenBank/DDBJ whole genome shotgun (WGS) entry which is preliminary data.</text>
</comment>
<dbReference type="Proteomes" id="UP000237105">
    <property type="component" value="Unassembled WGS sequence"/>
</dbReference>
<dbReference type="AlphaFoldDB" id="A0A2P5ALS7"/>
<keyword evidence="2" id="KW-1185">Reference proteome</keyword>
<reference evidence="2" key="1">
    <citation type="submission" date="2016-06" db="EMBL/GenBank/DDBJ databases">
        <title>Parallel loss of symbiosis genes in relatives of nitrogen-fixing non-legume Parasponia.</title>
        <authorList>
            <person name="Van Velzen R."/>
            <person name="Holmer R."/>
            <person name="Bu F."/>
            <person name="Rutten L."/>
            <person name="Van Zeijl A."/>
            <person name="Liu W."/>
            <person name="Santuari L."/>
            <person name="Cao Q."/>
            <person name="Sharma T."/>
            <person name="Shen D."/>
            <person name="Roswanjaya Y."/>
            <person name="Wardhani T."/>
            <person name="Kalhor M.S."/>
            <person name="Jansen J."/>
            <person name="Van den Hoogen J."/>
            <person name="Gungor B."/>
            <person name="Hartog M."/>
            <person name="Hontelez J."/>
            <person name="Verver J."/>
            <person name="Yang W.-C."/>
            <person name="Schijlen E."/>
            <person name="Repin R."/>
            <person name="Schilthuizen M."/>
            <person name="Schranz E."/>
            <person name="Heidstra R."/>
            <person name="Miyata K."/>
            <person name="Fedorova E."/>
            <person name="Kohlen W."/>
            <person name="Bisseling T."/>
            <person name="Smit S."/>
            <person name="Geurts R."/>
        </authorList>
    </citation>
    <scope>NUCLEOTIDE SEQUENCE [LARGE SCALE GENOMIC DNA]</scope>
    <source>
        <strain evidence="2">cv. WU1-14</strain>
    </source>
</reference>
<evidence type="ECO:0000313" key="1">
    <source>
        <dbReference type="EMBL" id="PON37507.1"/>
    </source>
</evidence>
<accession>A0A2P5ALS7</accession>
<gene>
    <name evidence="1" type="ORF">PanWU01x14_319620</name>
</gene>
<sequence>MAKISLETLRAWPRGELVIPVWFMRLFLLLGGISAEEVWLTVSKDTGLHRVAHRLGNDTSFVSAMVEMDLREKVRYFKKIREILTSGK</sequence>
<protein>
    <submittedName>
        <fullName evidence="1">Uncharacterized protein</fullName>
    </submittedName>
</protein>
<dbReference type="EMBL" id="JXTB01000527">
    <property type="protein sequence ID" value="PON37507.1"/>
    <property type="molecule type" value="Genomic_DNA"/>
</dbReference>
<evidence type="ECO:0000313" key="2">
    <source>
        <dbReference type="Proteomes" id="UP000237105"/>
    </source>
</evidence>